<proteinExistence type="predicted"/>
<dbReference type="InterPro" id="IPR006645">
    <property type="entry name" value="NGN-like_dom"/>
</dbReference>
<dbReference type="SUPFAM" id="SSF82679">
    <property type="entry name" value="N-utilization substance G protein NusG, N-terminal domain"/>
    <property type="match status" value="1"/>
</dbReference>
<dbReference type="NCBIfam" id="TIGR01955">
    <property type="entry name" value="RfaH"/>
    <property type="match status" value="1"/>
</dbReference>
<evidence type="ECO:0000313" key="5">
    <source>
        <dbReference type="EMBL" id="TFW40526.1"/>
    </source>
</evidence>
<evidence type="ECO:0000256" key="2">
    <source>
        <dbReference type="ARBA" id="ARBA00023015"/>
    </source>
</evidence>
<evidence type="ECO:0000259" key="4">
    <source>
        <dbReference type="SMART" id="SM00738"/>
    </source>
</evidence>
<keyword evidence="3" id="KW-0804">Transcription</keyword>
<comment type="caution">
    <text evidence="5">The sequence shown here is derived from an EMBL/GenBank/DDBJ whole genome shotgun (WGS) entry which is preliminary data.</text>
</comment>
<dbReference type="EMBL" id="SPVI01000021">
    <property type="protein sequence ID" value="TFW40526.1"/>
    <property type="molecule type" value="Genomic_DNA"/>
</dbReference>
<reference evidence="5 6" key="1">
    <citation type="submission" date="2019-03" db="EMBL/GenBank/DDBJ databases">
        <title>Biocontrol and xenobiotic degradation properties of endophytic Pseudomonas fluorescens strain BRZ63.</title>
        <authorList>
            <person name="Chlebek D.A."/>
            <person name="Pinski A."/>
            <person name="Zur J.P."/>
            <person name="Michalska J."/>
            <person name="Hupert-Kocurek K.T."/>
        </authorList>
    </citation>
    <scope>NUCLEOTIDE SEQUENCE [LARGE SCALE GENOMIC DNA]</scope>
    <source>
        <strain evidence="5 6">BRZ63</strain>
    </source>
</reference>
<evidence type="ECO:0000313" key="6">
    <source>
        <dbReference type="Proteomes" id="UP000297322"/>
    </source>
</evidence>
<dbReference type="InterPro" id="IPR043425">
    <property type="entry name" value="NusG-like"/>
</dbReference>
<gene>
    <name evidence="5" type="primary">rfaH</name>
    <name evidence="5" type="ORF">E4T65_25865</name>
</gene>
<dbReference type="PANTHER" id="PTHR30265">
    <property type="entry name" value="RHO-INTERACTING TRANSCRIPTION TERMINATION FACTOR NUSG"/>
    <property type="match status" value="1"/>
</dbReference>
<dbReference type="RefSeq" id="WP_017527327.1">
    <property type="nucleotide sequence ID" value="NZ_SPVI01000021.1"/>
</dbReference>
<accession>A0A4Y9TDU0</accession>
<dbReference type="CDD" id="cd09892">
    <property type="entry name" value="NGN_SP_RfaH"/>
    <property type="match status" value="1"/>
</dbReference>
<feature type="domain" description="NusG-like N-terminal" evidence="4">
    <location>
        <begin position="9"/>
        <end position="107"/>
    </location>
</feature>
<evidence type="ECO:0000256" key="1">
    <source>
        <dbReference type="ARBA" id="ARBA00022814"/>
    </source>
</evidence>
<dbReference type="GO" id="GO:0005829">
    <property type="term" value="C:cytosol"/>
    <property type="evidence" value="ECO:0007669"/>
    <property type="project" value="TreeGrafter"/>
</dbReference>
<dbReference type="AlphaFoldDB" id="A0A4Y9TDU0"/>
<dbReference type="Pfam" id="PF02357">
    <property type="entry name" value="NusG"/>
    <property type="match status" value="1"/>
</dbReference>
<evidence type="ECO:0000256" key="3">
    <source>
        <dbReference type="ARBA" id="ARBA00023163"/>
    </source>
</evidence>
<protein>
    <submittedName>
        <fullName evidence="5">Transcription/translation regulatory transformer protein RfaH</fullName>
    </submittedName>
</protein>
<keyword evidence="1" id="KW-0889">Transcription antitermination</keyword>
<dbReference type="InterPro" id="IPR008991">
    <property type="entry name" value="Translation_prot_SH3-like_sf"/>
</dbReference>
<dbReference type="Proteomes" id="UP000297322">
    <property type="component" value="Unassembled WGS sequence"/>
</dbReference>
<dbReference type="Gene3D" id="3.30.70.940">
    <property type="entry name" value="NusG, N-terminal domain"/>
    <property type="match status" value="1"/>
</dbReference>
<dbReference type="InterPro" id="IPR036735">
    <property type="entry name" value="NGN_dom_sf"/>
</dbReference>
<dbReference type="SUPFAM" id="SSF50104">
    <property type="entry name" value="Translation proteins SH3-like domain"/>
    <property type="match status" value="1"/>
</dbReference>
<dbReference type="GO" id="GO:0006354">
    <property type="term" value="P:DNA-templated transcription elongation"/>
    <property type="evidence" value="ECO:0007669"/>
    <property type="project" value="InterPro"/>
</dbReference>
<dbReference type="NCBIfam" id="NF006534">
    <property type="entry name" value="PRK09014.1"/>
    <property type="match status" value="1"/>
</dbReference>
<name>A0A4Y9TDU0_PSEFL</name>
<dbReference type="SMART" id="SM00738">
    <property type="entry name" value="NGN"/>
    <property type="match status" value="1"/>
</dbReference>
<dbReference type="InterPro" id="IPR010215">
    <property type="entry name" value="Transcription_antiterm_RfaH"/>
</dbReference>
<sequence>MTATIEFAAKAWYLVQCKARQDERAEAHLQRQGYTCFRSICTRERLLKGERRVMTESLFPGYLFIQLSSQDSWSPLRSTRGVSRIVAFGGDPLPVGDELVDELQRRNHQPLVTPLLAPGENVRINEGPFAELEGVFLGMTGEERAIVLINLLHREHRVGLPLNAVKSLD</sequence>
<dbReference type="GO" id="GO:0031564">
    <property type="term" value="P:transcription antitermination"/>
    <property type="evidence" value="ECO:0007669"/>
    <property type="project" value="UniProtKB-KW"/>
</dbReference>
<organism evidence="5 6">
    <name type="scientific">Pseudomonas fluorescens</name>
    <dbReference type="NCBI Taxonomy" id="294"/>
    <lineage>
        <taxon>Bacteria</taxon>
        <taxon>Pseudomonadati</taxon>
        <taxon>Pseudomonadota</taxon>
        <taxon>Gammaproteobacteria</taxon>
        <taxon>Pseudomonadales</taxon>
        <taxon>Pseudomonadaceae</taxon>
        <taxon>Pseudomonas</taxon>
    </lineage>
</organism>
<dbReference type="PANTHER" id="PTHR30265:SF7">
    <property type="entry name" value="TRANSCRIPTION ANTITERMINATION PROTEIN RFAH"/>
    <property type="match status" value="1"/>
</dbReference>
<keyword evidence="2" id="KW-0805">Transcription regulation</keyword>